<dbReference type="Pfam" id="PF00196">
    <property type="entry name" value="GerE"/>
    <property type="match status" value="1"/>
</dbReference>
<evidence type="ECO:0000259" key="4">
    <source>
        <dbReference type="PROSITE" id="PS50043"/>
    </source>
</evidence>
<dbReference type="InterPro" id="IPR016032">
    <property type="entry name" value="Sig_transdc_resp-reg_C-effctor"/>
</dbReference>
<dbReference type="Gene3D" id="1.10.10.10">
    <property type="entry name" value="Winged helix-like DNA-binding domain superfamily/Winged helix DNA-binding domain"/>
    <property type="match status" value="1"/>
</dbReference>
<evidence type="ECO:0000313" key="5">
    <source>
        <dbReference type="EMBL" id="PYE85499.1"/>
    </source>
</evidence>
<keyword evidence="1" id="KW-0805">Transcription regulation</keyword>
<proteinExistence type="predicted"/>
<dbReference type="GO" id="GO:0003677">
    <property type="term" value="F:DNA binding"/>
    <property type="evidence" value="ECO:0007669"/>
    <property type="project" value="UniProtKB-KW"/>
</dbReference>
<evidence type="ECO:0000256" key="3">
    <source>
        <dbReference type="ARBA" id="ARBA00023163"/>
    </source>
</evidence>
<dbReference type="RefSeq" id="WP_245904619.1">
    <property type="nucleotide sequence ID" value="NZ_QJTE01000001.1"/>
</dbReference>
<dbReference type="Gene3D" id="3.30.450.80">
    <property type="entry name" value="Transcription factor LuxR-like, autoinducer-binding domain"/>
    <property type="match status" value="1"/>
</dbReference>
<dbReference type="PANTHER" id="PTHR44688">
    <property type="entry name" value="DNA-BINDING TRANSCRIPTIONAL ACTIVATOR DEVR_DOSR"/>
    <property type="match status" value="1"/>
</dbReference>
<evidence type="ECO:0000256" key="1">
    <source>
        <dbReference type="ARBA" id="ARBA00023015"/>
    </source>
</evidence>
<dbReference type="InterPro" id="IPR000792">
    <property type="entry name" value="Tscrpt_reg_LuxR_C"/>
</dbReference>
<keyword evidence="6" id="KW-1185">Reference proteome</keyword>
<name>A0A318SYL5_9RHOB</name>
<dbReference type="InterPro" id="IPR036693">
    <property type="entry name" value="TF_LuxR_autoind-bd_dom_sf"/>
</dbReference>
<organism evidence="5 6">
    <name type="scientific">Pseudoroseicyclus aestuarii</name>
    <dbReference type="NCBI Taxonomy" id="1795041"/>
    <lineage>
        <taxon>Bacteria</taxon>
        <taxon>Pseudomonadati</taxon>
        <taxon>Pseudomonadota</taxon>
        <taxon>Alphaproteobacteria</taxon>
        <taxon>Rhodobacterales</taxon>
        <taxon>Paracoccaceae</taxon>
        <taxon>Pseudoroseicyclus</taxon>
    </lineage>
</organism>
<evidence type="ECO:0000256" key="2">
    <source>
        <dbReference type="ARBA" id="ARBA00023125"/>
    </source>
</evidence>
<dbReference type="InterPro" id="IPR005143">
    <property type="entry name" value="TF_LuxR_autoind-bd_dom"/>
</dbReference>
<dbReference type="SMART" id="SM00421">
    <property type="entry name" value="HTH_LUXR"/>
    <property type="match status" value="1"/>
</dbReference>
<comment type="caution">
    <text evidence="5">The sequence shown here is derived from an EMBL/GenBank/DDBJ whole genome shotgun (WGS) entry which is preliminary data.</text>
</comment>
<gene>
    <name evidence="5" type="ORF">DFP88_101166</name>
</gene>
<dbReference type="EMBL" id="QJTE01000001">
    <property type="protein sequence ID" value="PYE85499.1"/>
    <property type="molecule type" value="Genomic_DNA"/>
</dbReference>
<reference evidence="5 6" key="1">
    <citation type="submission" date="2018-06" db="EMBL/GenBank/DDBJ databases">
        <title>Genomic Encyclopedia of Type Strains, Phase III (KMG-III): the genomes of soil and plant-associated and newly described type strains.</title>
        <authorList>
            <person name="Whitman W."/>
        </authorList>
    </citation>
    <scope>NUCLEOTIDE SEQUENCE [LARGE SCALE GENOMIC DNA]</scope>
    <source>
        <strain evidence="5 6">CECT 9025</strain>
    </source>
</reference>
<accession>A0A318SYL5</accession>
<protein>
    <submittedName>
        <fullName evidence="5">LuxR family transcriptional regulator</fullName>
    </submittedName>
</protein>
<feature type="domain" description="HTH luxR-type" evidence="4">
    <location>
        <begin position="136"/>
        <end position="201"/>
    </location>
</feature>
<dbReference type="SUPFAM" id="SSF75516">
    <property type="entry name" value="Pheromone-binding domain of LuxR-like quorum-sensing transcription factors"/>
    <property type="match status" value="1"/>
</dbReference>
<dbReference type="Proteomes" id="UP000248311">
    <property type="component" value="Unassembled WGS sequence"/>
</dbReference>
<dbReference type="Pfam" id="PF03472">
    <property type="entry name" value="Autoind_bind"/>
    <property type="match status" value="1"/>
</dbReference>
<dbReference type="SUPFAM" id="SSF46894">
    <property type="entry name" value="C-terminal effector domain of the bipartite response regulators"/>
    <property type="match status" value="1"/>
</dbReference>
<dbReference type="PANTHER" id="PTHR44688:SF16">
    <property type="entry name" value="DNA-BINDING TRANSCRIPTIONAL ACTIVATOR DEVR_DOSR"/>
    <property type="match status" value="1"/>
</dbReference>
<dbReference type="AlphaFoldDB" id="A0A318SYL5"/>
<sequence>MYDDKAADRDALPGLAPAGYYLALRVGFAFPIEEVNALPKAWVDHYTRGGLLLDDPVMRWVHGHTGTVRCSELAQSDPVGVLQQAKRFGMVYGLVAAVTDAKGPERSWGMFMRDDREYDDAEAVRLLALVEALHREKSPPTNLTRAEIEVLRMVKNGLRIKQIAYEIGVTDGAIKQRLKNARIKLDAATATQAATLASDFGLI</sequence>
<dbReference type="PROSITE" id="PS50043">
    <property type="entry name" value="HTH_LUXR_2"/>
    <property type="match status" value="1"/>
</dbReference>
<keyword evidence="2" id="KW-0238">DNA-binding</keyword>
<dbReference type="GO" id="GO:0006355">
    <property type="term" value="P:regulation of DNA-templated transcription"/>
    <property type="evidence" value="ECO:0007669"/>
    <property type="project" value="InterPro"/>
</dbReference>
<evidence type="ECO:0000313" key="6">
    <source>
        <dbReference type="Proteomes" id="UP000248311"/>
    </source>
</evidence>
<keyword evidence="3" id="KW-0804">Transcription</keyword>
<dbReference type="InterPro" id="IPR036388">
    <property type="entry name" value="WH-like_DNA-bd_sf"/>
</dbReference>